<dbReference type="CDD" id="cd20071">
    <property type="entry name" value="SET_SMYD"/>
    <property type="match status" value="1"/>
</dbReference>
<keyword evidence="3" id="KW-1185">Reference proteome</keyword>
<dbReference type="Gene3D" id="2.170.270.10">
    <property type="entry name" value="SET domain"/>
    <property type="match status" value="1"/>
</dbReference>
<dbReference type="EMBL" id="VNKQ01000012">
    <property type="protein sequence ID" value="KAG0647468.1"/>
    <property type="molecule type" value="Genomic_DNA"/>
</dbReference>
<feature type="domain" description="SET" evidence="1">
    <location>
        <begin position="26"/>
        <end position="168"/>
    </location>
</feature>
<dbReference type="SUPFAM" id="SSF82199">
    <property type="entry name" value="SET domain"/>
    <property type="match status" value="1"/>
</dbReference>
<dbReference type="AlphaFoldDB" id="A0A9P6VGG6"/>
<protein>
    <submittedName>
        <fullName evidence="2">SET domain-containing 5</fullName>
    </submittedName>
</protein>
<reference evidence="2" key="1">
    <citation type="submission" date="2019-07" db="EMBL/GenBank/DDBJ databases">
        <title>Hyphodiscus hymeniophilus genome sequencing and assembly.</title>
        <authorList>
            <person name="Kramer G."/>
            <person name="Nodwell J."/>
        </authorList>
    </citation>
    <scope>NUCLEOTIDE SEQUENCE</scope>
    <source>
        <strain evidence="2">ATCC 34498</strain>
    </source>
</reference>
<dbReference type="InterPro" id="IPR046341">
    <property type="entry name" value="SET_dom_sf"/>
</dbReference>
<evidence type="ECO:0000259" key="1">
    <source>
        <dbReference type="PROSITE" id="PS50280"/>
    </source>
</evidence>
<evidence type="ECO:0000313" key="3">
    <source>
        <dbReference type="Proteomes" id="UP000785200"/>
    </source>
</evidence>
<dbReference type="PROSITE" id="PS50280">
    <property type="entry name" value="SET"/>
    <property type="match status" value="1"/>
</dbReference>
<proteinExistence type="predicted"/>
<dbReference type="Pfam" id="PF00856">
    <property type="entry name" value="SET"/>
    <property type="match status" value="1"/>
</dbReference>
<evidence type="ECO:0000313" key="2">
    <source>
        <dbReference type="EMBL" id="KAG0647468.1"/>
    </source>
</evidence>
<dbReference type="SMART" id="SM00317">
    <property type="entry name" value="SET"/>
    <property type="match status" value="1"/>
</dbReference>
<dbReference type="OrthoDB" id="265717at2759"/>
<comment type="caution">
    <text evidence="2">The sequence shown here is derived from an EMBL/GenBank/DDBJ whole genome shotgun (WGS) entry which is preliminary data.</text>
</comment>
<dbReference type="PANTHER" id="PTHR47332:SF4">
    <property type="entry name" value="SET DOMAIN-CONTAINING PROTEIN 5"/>
    <property type="match status" value="1"/>
</dbReference>
<dbReference type="Proteomes" id="UP000785200">
    <property type="component" value="Unassembled WGS sequence"/>
</dbReference>
<accession>A0A9P6VGG6</accession>
<name>A0A9P6VGG6_9HELO</name>
<organism evidence="2 3">
    <name type="scientific">Hyphodiscus hymeniophilus</name>
    <dbReference type="NCBI Taxonomy" id="353542"/>
    <lineage>
        <taxon>Eukaryota</taxon>
        <taxon>Fungi</taxon>
        <taxon>Dikarya</taxon>
        <taxon>Ascomycota</taxon>
        <taxon>Pezizomycotina</taxon>
        <taxon>Leotiomycetes</taxon>
        <taxon>Helotiales</taxon>
        <taxon>Hyphodiscaceae</taxon>
        <taxon>Hyphodiscus</taxon>
    </lineage>
</organism>
<dbReference type="InterPro" id="IPR053185">
    <property type="entry name" value="SET_domain_protein"/>
</dbReference>
<sequence length="340" mass="37675">MAPSSTENDPFQGDHVISSEVVKTETDVWRLETIPGKGKGLIASEDIVSGTLILSDFPLLKTDVITSMETVERDLARALKALPKTHQRAFLSLHNNYPGKNPLSNIIRSNGYPLGPGSEVGGVFPNLSRINHSCKPNAKHSWNPALQKYVVYAIRSITKGQEILVSYLSGGDSQQRQRELKDNFGFTCACELCSLPALALRASDSRLIRADALNRTIGDSQSVRNSPAKVLKNCVRLRDIYLAEGVVDDRLPNLYYDCFQINNIHGDQARASVFARKYCEEKRVAEGPDSVNALEMMPFVEDPSKDDSFGSTQGWKSSVKDIPVGLDSGKFEKWLWREDA</sequence>
<dbReference type="PANTHER" id="PTHR47332">
    <property type="entry name" value="SET DOMAIN-CONTAINING PROTEIN 5"/>
    <property type="match status" value="1"/>
</dbReference>
<gene>
    <name evidence="2" type="ORF">D0Z07_6896</name>
</gene>
<dbReference type="InterPro" id="IPR001214">
    <property type="entry name" value="SET_dom"/>
</dbReference>